<comment type="caution">
    <text evidence="1">The sequence shown here is derived from an EMBL/GenBank/DDBJ whole genome shotgun (WGS) entry which is preliminary data.</text>
</comment>
<name>A0ACB6R7C0_9PLEO</name>
<dbReference type="EMBL" id="MU003496">
    <property type="protein sequence ID" value="KAF2475081.1"/>
    <property type="molecule type" value="Genomic_DNA"/>
</dbReference>
<evidence type="ECO:0000313" key="2">
    <source>
        <dbReference type="Proteomes" id="UP000799755"/>
    </source>
</evidence>
<protein>
    <submittedName>
        <fullName evidence="1">Uncharacterized protein</fullName>
    </submittedName>
</protein>
<keyword evidence="2" id="KW-1185">Reference proteome</keyword>
<evidence type="ECO:0000313" key="1">
    <source>
        <dbReference type="EMBL" id="KAF2475081.1"/>
    </source>
</evidence>
<feature type="non-terminal residue" evidence="1">
    <location>
        <position position="99"/>
    </location>
</feature>
<accession>A0ACB6R7C0</accession>
<proteinExistence type="predicted"/>
<organism evidence="1 2">
    <name type="scientific">Lindgomyces ingoldianus</name>
    <dbReference type="NCBI Taxonomy" id="673940"/>
    <lineage>
        <taxon>Eukaryota</taxon>
        <taxon>Fungi</taxon>
        <taxon>Dikarya</taxon>
        <taxon>Ascomycota</taxon>
        <taxon>Pezizomycotina</taxon>
        <taxon>Dothideomycetes</taxon>
        <taxon>Pleosporomycetidae</taxon>
        <taxon>Pleosporales</taxon>
        <taxon>Lindgomycetaceae</taxon>
        <taxon>Lindgomyces</taxon>
    </lineage>
</organism>
<gene>
    <name evidence="1" type="ORF">BDR25DRAFT_160310</name>
</gene>
<feature type="non-terminal residue" evidence="1">
    <location>
        <position position="1"/>
    </location>
</feature>
<dbReference type="Proteomes" id="UP000799755">
    <property type="component" value="Unassembled WGS sequence"/>
</dbReference>
<sequence length="99" mass="11160">RVARAAKQDSSAMRTISILTLTFLPMTAVAAVFSGTVFNFENWGVPGQRVASEGWWVFLVTCILATVVTVGAWYAWLYKSEKKLDWEEVKARKKAEEDE</sequence>
<reference evidence="1" key="1">
    <citation type="journal article" date="2020" name="Stud. Mycol.">
        <title>101 Dothideomycetes genomes: a test case for predicting lifestyles and emergence of pathogens.</title>
        <authorList>
            <person name="Haridas S."/>
            <person name="Albert R."/>
            <person name="Binder M."/>
            <person name="Bloem J."/>
            <person name="Labutti K."/>
            <person name="Salamov A."/>
            <person name="Andreopoulos B."/>
            <person name="Baker S."/>
            <person name="Barry K."/>
            <person name="Bills G."/>
            <person name="Bluhm B."/>
            <person name="Cannon C."/>
            <person name="Castanera R."/>
            <person name="Culley D."/>
            <person name="Daum C."/>
            <person name="Ezra D."/>
            <person name="Gonzalez J."/>
            <person name="Henrissat B."/>
            <person name="Kuo A."/>
            <person name="Liang C."/>
            <person name="Lipzen A."/>
            <person name="Lutzoni F."/>
            <person name="Magnuson J."/>
            <person name="Mondo S."/>
            <person name="Nolan M."/>
            <person name="Ohm R."/>
            <person name="Pangilinan J."/>
            <person name="Park H.-J."/>
            <person name="Ramirez L."/>
            <person name="Alfaro M."/>
            <person name="Sun H."/>
            <person name="Tritt A."/>
            <person name="Yoshinaga Y."/>
            <person name="Zwiers L.-H."/>
            <person name="Turgeon B."/>
            <person name="Goodwin S."/>
            <person name="Spatafora J."/>
            <person name="Crous P."/>
            <person name="Grigoriev I."/>
        </authorList>
    </citation>
    <scope>NUCLEOTIDE SEQUENCE</scope>
    <source>
        <strain evidence="1">ATCC 200398</strain>
    </source>
</reference>